<dbReference type="InterPro" id="IPR014041">
    <property type="entry name" value="ESCRT-II_cplx_Vps25-sub_N"/>
</dbReference>
<dbReference type="Proteomes" id="UP001497383">
    <property type="component" value="Chromosome 7"/>
</dbReference>
<dbReference type="Gene3D" id="1.10.10.570">
    <property type="entry name" value="Winged helix' DNA-binding domain. Chain C. Domain 1"/>
    <property type="match status" value="1"/>
</dbReference>
<evidence type="ECO:0000256" key="2">
    <source>
        <dbReference type="ARBA" id="ARBA00022448"/>
    </source>
</evidence>
<sequence>MTEPNESQPEFQFPKIHSFPPLYTKQPNQSIHQQQLETWSHIILLYCEFYKITSLTSTGTPKHTTSTTRNVSAFPPIFTNNAINRSVNLEFKTAIFNHMISTKRAELIDHKKPHMGMFIYWRSIAEWGQILYDYVSNTGQKGTVLTLWELTSGGTEEDANLLPLELKNMDESLLIKVIQEYLVKSGKAQVLINEHDSIGGVKIV</sequence>
<dbReference type="PANTHER" id="PTHR13149">
    <property type="entry name" value="VACUOLAR PROTEIN SORTING-ASSOCIATED PROTEIN VPS25"/>
    <property type="match status" value="1"/>
</dbReference>
<gene>
    <name evidence="4" type="ORF">LODBEIA_P54000</name>
</gene>
<protein>
    <recommendedName>
        <fullName evidence="6">Vacuolar protein-sorting-associated protein 25</fullName>
    </recommendedName>
</protein>
<dbReference type="EMBL" id="OZ022411">
    <property type="protein sequence ID" value="CAK9441532.1"/>
    <property type="molecule type" value="Genomic_DNA"/>
</dbReference>
<dbReference type="InterPro" id="IPR036390">
    <property type="entry name" value="WH_DNA-bd_sf"/>
</dbReference>
<evidence type="ECO:0000256" key="3">
    <source>
        <dbReference type="ARBA" id="ARBA00022927"/>
    </source>
</evidence>
<dbReference type="InterPro" id="IPR008570">
    <property type="entry name" value="ESCRT-II_cplx_Vps25-sub"/>
</dbReference>
<evidence type="ECO:0000313" key="5">
    <source>
        <dbReference type="Proteomes" id="UP001497383"/>
    </source>
</evidence>
<reference evidence="4 5" key="1">
    <citation type="submission" date="2024-03" db="EMBL/GenBank/DDBJ databases">
        <authorList>
            <person name="Brejova B."/>
        </authorList>
    </citation>
    <scope>NUCLEOTIDE SEQUENCE [LARGE SCALE GENOMIC DNA]</scope>
    <source>
        <strain evidence="4 5">CBS 14171</strain>
    </source>
</reference>
<comment type="similarity">
    <text evidence="1">Belongs to the VPS25 family.</text>
</comment>
<organism evidence="4 5">
    <name type="scientific">Lodderomyces beijingensis</name>
    <dbReference type="NCBI Taxonomy" id="1775926"/>
    <lineage>
        <taxon>Eukaryota</taxon>
        <taxon>Fungi</taxon>
        <taxon>Dikarya</taxon>
        <taxon>Ascomycota</taxon>
        <taxon>Saccharomycotina</taxon>
        <taxon>Pichiomycetes</taxon>
        <taxon>Debaryomycetaceae</taxon>
        <taxon>Candida/Lodderomyces clade</taxon>
        <taxon>Lodderomyces</taxon>
    </lineage>
</organism>
<dbReference type="SUPFAM" id="SSF46785">
    <property type="entry name" value="Winged helix' DNA-binding domain"/>
    <property type="match status" value="2"/>
</dbReference>
<evidence type="ECO:0008006" key="6">
    <source>
        <dbReference type="Google" id="ProtNLM"/>
    </source>
</evidence>
<accession>A0ABP0ZVI7</accession>
<evidence type="ECO:0000256" key="1">
    <source>
        <dbReference type="ARBA" id="ARBA00009674"/>
    </source>
</evidence>
<keyword evidence="3" id="KW-0653">Protein transport</keyword>
<dbReference type="GeneID" id="92210596"/>
<proteinExistence type="inferred from homology"/>
<name>A0ABP0ZVI7_9ASCO</name>
<keyword evidence="2" id="KW-0813">Transport</keyword>
<dbReference type="RefSeq" id="XP_066832338.1">
    <property type="nucleotide sequence ID" value="XM_066975729.1"/>
</dbReference>
<dbReference type="InterPro" id="IPR036388">
    <property type="entry name" value="WH-like_DNA-bd_sf"/>
</dbReference>
<dbReference type="Pfam" id="PF05871">
    <property type="entry name" value="ESCRT-II"/>
    <property type="match status" value="1"/>
</dbReference>
<dbReference type="PANTHER" id="PTHR13149:SF0">
    <property type="entry name" value="VACUOLAR PROTEIN-SORTING-ASSOCIATED PROTEIN 25"/>
    <property type="match status" value="1"/>
</dbReference>
<dbReference type="Gene3D" id="1.10.10.10">
    <property type="entry name" value="Winged helix-like DNA-binding domain superfamily/Winged helix DNA-binding domain"/>
    <property type="match status" value="1"/>
</dbReference>
<keyword evidence="5" id="KW-1185">Reference proteome</keyword>
<evidence type="ECO:0000313" key="4">
    <source>
        <dbReference type="EMBL" id="CAK9441532.1"/>
    </source>
</evidence>